<gene>
    <name evidence="2" type="ORF">FHU39_003856</name>
</gene>
<dbReference type="CDD" id="cd07750">
    <property type="entry name" value="PolyPPase_VTC_like"/>
    <property type="match status" value="1"/>
</dbReference>
<dbReference type="Pfam" id="PF09359">
    <property type="entry name" value="VTC"/>
    <property type="match status" value="1"/>
</dbReference>
<proteinExistence type="predicted"/>
<evidence type="ECO:0000259" key="1">
    <source>
        <dbReference type="Pfam" id="PF09359"/>
    </source>
</evidence>
<sequence>MGRRTVVWTVRNSAYPFEGRRVMNYDSVYFDSVDLQLFRSHQQGRRCRFKVRIRTYADSGARFVEVKTKSGRGETVKHRMPYPDGPRTALDESAADFVQSVIREQYATTAPPLHAMLDSVYHRATLVDPAAGERLTCDVDLRWSTSDGDFVVGPDRVLLESKTTNRGRVDGILAAWGIRPLSMSKYPIGTALLRPELAANRWNRLLRREFGWQRAVLRGTR</sequence>
<evidence type="ECO:0000313" key="2">
    <source>
        <dbReference type="EMBL" id="MBB2893825.1"/>
    </source>
</evidence>
<comment type="caution">
    <text evidence="2">The sequence shown here is derived from an EMBL/GenBank/DDBJ whole genome shotgun (WGS) entry which is preliminary data.</text>
</comment>
<dbReference type="AlphaFoldDB" id="A0A839NFA9"/>
<name>A0A839NFA9_9MICO</name>
<protein>
    <recommendedName>
        <fullName evidence="1">VTC domain-containing protein</fullName>
    </recommendedName>
</protein>
<dbReference type="RefSeq" id="WP_183322252.1">
    <property type="nucleotide sequence ID" value="NZ_JACHVQ010000003.1"/>
</dbReference>
<keyword evidence="3" id="KW-1185">Reference proteome</keyword>
<feature type="domain" description="VTC" evidence="1">
    <location>
        <begin position="21"/>
        <end position="193"/>
    </location>
</feature>
<dbReference type="EMBL" id="JACHVQ010000003">
    <property type="protein sequence ID" value="MBB2893825.1"/>
    <property type="molecule type" value="Genomic_DNA"/>
</dbReference>
<dbReference type="GO" id="GO:0006799">
    <property type="term" value="P:polyphosphate biosynthetic process"/>
    <property type="evidence" value="ECO:0007669"/>
    <property type="project" value="UniProtKB-ARBA"/>
</dbReference>
<dbReference type="InterPro" id="IPR042267">
    <property type="entry name" value="VTC_sf"/>
</dbReference>
<reference evidence="2 3" key="1">
    <citation type="submission" date="2020-08" db="EMBL/GenBank/DDBJ databases">
        <title>Sequencing the genomes of 1000 actinobacteria strains.</title>
        <authorList>
            <person name="Klenk H.-P."/>
        </authorList>
    </citation>
    <scope>NUCLEOTIDE SEQUENCE [LARGE SCALE GENOMIC DNA]</scope>
    <source>
        <strain evidence="2 3">DSM 105369</strain>
    </source>
</reference>
<organism evidence="2 3">
    <name type="scientific">Flexivirga oryzae</name>
    <dbReference type="NCBI Taxonomy" id="1794944"/>
    <lineage>
        <taxon>Bacteria</taxon>
        <taxon>Bacillati</taxon>
        <taxon>Actinomycetota</taxon>
        <taxon>Actinomycetes</taxon>
        <taxon>Micrococcales</taxon>
        <taxon>Dermacoccaceae</taxon>
        <taxon>Flexivirga</taxon>
    </lineage>
</organism>
<dbReference type="Proteomes" id="UP000559182">
    <property type="component" value="Unassembled WGS sequence"/>
</dbReference>
<evidence type="ECO:0000313" key="3">
    <source>
        <dbReference type="Proteomes" id="UP000559182"/>
    </source>
</evidence>
<dbReference type="Gene3D" id="3.20.100.30">
    <property type="entry name" value="VTC, catalytic tunnel domain"/>
    <property type="match status" value="1"/>
</dbReference>
<accession>A0A839NFA9</accession>
<dbReference type="InterPro" id="IPR018966">
    <property type="entry name" value="VTC_domain"/>
</dbReference>